<dbReference type="EMBL" id="JBFNXX010000008">
    <property type="protein sequence ID" value="MEW9920328.1"/>
    <property type="molecule type" value="Genomic_DNA"/>
</dbReference>
<protein>
    <recommendedName>
        <fullName evidence="3">Short-chain dehydrogenase</fullName>
    </recommendedName>
</protein>
<gene>
    <name evidence="1" type="ORF">AB2B41_11985</name>
</gene>
<comment type="caution">
    <text evidence="1">The sequence shown here is derived from an EMBL/GenBank/DDBJ whole genome shotgun (WGS) entry which is preliminary data.</text>
</comment>
<evidence type="ECO:0008006" key="3">
    <source>
        <dbReference type="Google" id="ProtNLM"/>
    </source>
</evidence>
<dbReference type="Gene3D" id="3.40.50.720">
    <property type="entry name" value="NAD(P)-binding Rossmann-like Domain"/>
    <property type="match status" value="1"/>
</dbReference>
<sequence length="105" mass="11368">MKKGAVLVLGARSDIVMTVAHRLAKEGYDIQLAARNAESLTADRSDIALRYHVEVSLHEFDALDFGSHAAFVDALPELPRIAVCAAGYMGNQEESERDAHAATMV</sequence>
<evidence type="ECO:0000313" key="2">
    <source>
        <dbReference type="Proteomes" id="UP001556098"/>
    </source>
</evidence>
<organism evidence="1 2">
    <name type="scientific">Sulfitobacter sediminis</name>
    <dbReference type="NCBI Taxonomy" id="3234186"/>
    <lineage>
        <taxon>Bacteria</taxon>
        <taxon>Pseudomonadati</taxon>
        <taxon>Pseudomonadota</taxon>
        <taxon>Alphaproteobacteria</taxon>
        <taxon>Rhodobacterales</taxon>
        <taxon>Roseobacteraceae</taxon>
        <taxon>Sulfitobacter</taxon>
    </lineage>
</organism>
<accession>A0ABV3RP14</accession>
<reference evidence="1 2" key="1">
    <citation type="submission" date="2024-07" db="EMBL/GenBank/DDBJ databases">
        <title>Marimonas sp.nov., isolated from tidal-flat sediment.</title>
        <authorList>
            <person name="Jayan J.N."/>
            <person name="Lee S.S."/>
        </authorList>
    </citation>
    <scope>NUCLEOTIDE SEQUENCE [LARGE SCALE GENOMIC DNA]</scope>
    <source>
        <strain evidence="1 2">MJW-29</strain>
    </source>
</reference>
<proteinExistence type="predicted"/>
<dbReference type="InterPro" id="IPR036291">
    <property type="entry name" value="NAD(P)-bd_dom_sf"/>
</dbReference>
<keyword evidence="2" id="KW-1185">Reference proteome</keyword>
<dbReference type="SUPFAM" id="SSF51735">
    <property type="entry name" value="NAD(P)-binding Rossmann-fold domains"/>
    <property type="match status" value="1"/>
</dbReference>
<dbReference type="Proteomes" id="UP001556098">
    <property type="component" value="Unassembled WGS sequence"/>
</dbReference>
<name>A0ABV3RP14_9RHOB</name>
<evidence type="ECO:0000313" key="1">
    <source>
        <dbReference type="EMBL" id="MEW9920328.1"/>
    </source>
</evidence>
<dbReference type="RefSeq" id="WP_367878033.1">
    <property type="nucleotide sequence ID" value="NZ_JBFNXX010000008.1"/>
</dbReference>